<evidence type="ECO:0008006" key="3">
    <source>
        <dbReference type="Google" id="ProtNLM"/>
    </source>
</evidence>
<proteinExistence type="predicted"/>
<dbReference type="STRING" id="452589.G9P5C2"/>
<evidence type="ECO:0000313" key="2">
    <source>
        <dbReference type="Proteomes" id="UP000005426"/>
    </source>
</evidence>
<dbReference type="GeneID" id="25782888"/>
<dbReference type="HOGENOM" id="CLU_1514193_0_0_1"/>
<gene>
    <name evidence="1" type="ORF">TRIATDRAFT_311879</name>
</gene>
<name>G9P5C2_HYPAI</name>
<dbReference type="OrthoDB" id="20872at2759"/>
<comment type="caution">
    <text evidence="1">The sequence shown here is derived from an EMBL/GenBank/DDBJ whole genome shotgun (WGS) entry which is preliminary data.</text>
</comment>
<dbReference type="Proteomes" id="UP000005426">
    <property type="component" value="Unassembled WGS sequence"/>
</dbReference>
<dbReference type="EMBL" id="ABDG02000027">
    <property type="protein sequence ID" value="EHK41307.1"/>
    <property type="molecule type" value="Genomic_DNA"/>
</dbReference>
<reference evidence="1 2" key="1">
    <citation type="journal article" date="2011" name="Genome Biol.">
        <title>Comparative genome sequence analysis underscores mycoparasitism as the ancestral life style of Trichoderma.</title>
        <authorList>
            <person name="Kubicek C.P."/>
            <person name="Herrera-Estrella A."/>
            <person name="Seidl-Seiboth V."/>
            <person name="Martinez D.A."/>
            <person name="Druzhinina I.S."/>
            <person name="Thon M."/>
            <person name="Zeilinger S."/>
            <person name="Casas-Flores S."/>
            <person name="Horwitz B.A."/>
            <person name="Mukherjee P.K."/>
            <person name="Mukherjee M."/>
            <person name="Kredics L."/>
            <person name="Alcaraz L.D."/>
            <person name="Aerts A."/>
            <person name="Antal Z."/>
            <person name="Atanasova L."/>
            <person name="Cervantes-Badillo M.G."/>
            <person name="Challacombe J."/>
            <person name="Chertkov O."/>
            <person name="McCluskey K."/>
            <person name="Coulpier F."/>
            <person name="Deshpande N."/>
            <person name="von Doehren H."/>
            <person name="Ebbole D.J."/>
            <person name="Esquivel-Naranjo E.U."/>
            <person name="Fekete E."/>
            <person name="Flipphi M."/>
            <person name="Glaser F."/>
            <person name="Gomez-Rodriguez E.Y."/>
            <person name="Gruber S."/>
            <person name="Han C."/>
            <person name="Henrissat B."/>
            <person name="Hermosa R."/>
            <person name="Hernandez-Onate M."/>
            <person name="Karaffa L."/>
            <person name="Kosti I."/>
            <person name="Le Crom S."/>
            <person name="Lindquist E."/>
            <person name="Lucas S."/>
            <person name="Luebeck M."/>
            <person name="Luebeck P.S."/>
            <person name="Margeot A."/>
            <person name="Metz B."/>
            <person name="Misra M."/>
            <person name="Nevalainen H."/>
            <person name="Omann M."/>
            <person name="Packer N."/>
            <person name="Perrone G."/>
            <person name="Uresti-Rivera E.E."/>
            <person name="Salamov A."/>
            <person name="Schmoll M."/>
            <person name="Seiboth B."/>
            <person name="Shapiro H."/>
            <person name="Sukno S."/>
            <person name="Tamayo-Ramos J.A."/>
            <person name="Tisch D."/>
            <person name="Wiest A."/>
            <person name="Wilkinson H.H."/>
            <person name="Zhang M."/>
            <person name="Coutinho P.M."/>
            <person name="Kenerley C.M."/>
            <person name="Monte E."/>
            <person name="Baker S.E."/>
            <person name="Grigoriev I.V."/>
        </authorList>
    </citation>
    <scope>NUCLEOTIDE SEQUENCE [LARGE SCALE GENOMIC DNA]</scope>
    <source>
        <strain evidence="2">ATCC 20476 / IMI 206040</strain>
    </source>
</reference>
<dbReference type="AlphaFoldDB" id="G9P5C2"/>
<dbReference type="KEGG" id="tatv:25782888"/>
<accession>G9P5C2</accession>
<keyword evidence="2" id="KW-1185">Reference proteome</keyword>
<evidence type="ECO:0000313" key="1">
    <source>
        <dbReference type="EMBL" id="EHK41307.1"/>
    </source>
</evidence>
<protein>
    <recommendedName>
        <fullName evidence="3">Fungal N-terminal domain-containing protein</fullName>
    </recommendedName>
</protein>
<dbReference type="RefSeq" id="XP_013939664.1">
    <property type="nucleotide sequence ID" value="XM_014084189.1"/>
</dbReference>
<organism evidence="1 2">
    <name type="scientific">Hypocrea atroviridis (strain ATCC 20476 / IMI 206040)</name>
    <name type="common">Trichoderma atroviride</name>
    <dbReference type="NCBI Taxonomy" id="452589"/>
    <lineage>
        <taxon>Eukaryota</taxon>
        <taxon>Fungi</taxon>
        <taxon>Dikarya</taxon>
        <taxon>Ascomycota</taxon>
        <taxon>Pezizomycotina</taxon>
        <taxon>Sordariomycetes</taxon>
        <taxon>Hypocreomycetidae</taxon>
        <taxon>Hypocreales</taxon>
        <taxon>Hypocreaceae</taxon>
        <taxon>Trichoderma</taxon>
    </lineage>
</organism>
<sequence length="163" mass="18281">MADTHTNLELDETTIASASRQCLESFETCLAQASVVHPREFSRVEDQAARFSSWTSGIGVFAPGRASMDHRLRCSPDVQSVAICLLYSLNHRIRKCSNIIDGHVKNPESDVSDLTKPLERSCNDIASEIRHLHKLSNIIRRSGKENQALKMKNFQATDEDKNI</sequence>